<evidence type="ECO:0000313" key="1">
    <source>
        <dbReference type="EMBL" id="KAF0736932.1"/>
    </source>
</evidence>
<keyword evidence="2" id="KW-1185">Reference proteome</keyword>
<reference evidence="1 2" key="1">
    <citation type="submission" date="2019-08" db="EMBL/GenBank/DDBJ databases">
        <title>Whole genome of Aphis craccivora.</title>
        <authorList>
            <person name="Voronova N.V."/>
            <person name="Shulinski R.S."/>
            <person name="Bandarenka Y.V."/>
            <person name="Zhorov D.G."/>
            <person name="Warner D."/>
        </authorList>
    </citation>
    <scope>NUCLEOTIDE SEQUENCE [LARGE SCALE GENOMIC DNA]</scope>
    <source>
        <strain evidence="1">180601</strain>
        <tissue evidence="1">Whole Body</tissue>
    </source>
</reference>
<dbReference type="Proteomes" id="UP000478052">
    <property type="component" value="Unassembled WGS sequence"/>
</dbReference>
<dbReference type="EMBL" id="VUJU01008008">
    <property type="protein sequence ID" value="KAF0736932.1"/>
    <property type="molecule type" value="Genomic_DNA"/>
</dbReference>
<accession>A0A6G0XA78</accession>
<evidence type="ECO:0000313" key="2">
    <source>
        <dbReference type="Proteomes" id="UP000478052"/>
    </source>
</evidence>
<dbReference type="AlphaFoldDB" id="A0A6G0XA78"/>
<proteinExistence type="predicted"/>
<sequence length="279" mass="32349">MVKALSSKSNGKNKYIWRCTEYNKHKCSSCFTSTKDETGTILKESCHSHAPNGANIQVREFMEKIKDDATNKQMGTRNLISEAVATVPLVVAAQLPSQSLISRTIRRVRSCKDQVCPQKNPLTVNDLNIPLEYQLVNNKQFSLYDNKNENRILIFSTIDNLKILKNCKIWMADGTFQTVPKLFSQLYTIHVCYNQTTYLFTFEPDLNPNSIMIDFEQPFILAFKDDVFFHFQQCLWRKIQENGLQNTYAEDAEFSLQIRHLCALAFIPINNTIQYFEDW</sequence>
<name>A0A6G0XA78_APHCR</name>
<protein>
    <submittedName>
        <fullName evidence="1">MULE domain-containing protein</fullName>
    </submittedName>
</protein>
<organism evidence="1 2">
    <name type="scientific">Aphis craccivora</name>
    <name type="common">Cowpea aphid</name>
    <dbReference type="NCBI Taxonomy" id="307492"/>
    <lineage>
        <taxon>Eukaryota</taxon>
        <taxon>Metazoa</taxon>
        <taxon>Ecdysozoa</taxon>
        <taxon>Arthropoda</taxon>
        <taxon>Hexapoda</taxon>
        <taxon>Insecta</taxon>
        <taxon>Pterygota</taxon>
        <taxon>Neoptera</taxon>
        <taxon>Paraneoptera</taxon>
        <taxon>Hemiptera</taxon>
        <taxon>Sternorrhyncha</taxon>
        <taxon>Aphidomorpha</taxon>
        <taxon>Aphidoidea</taxon>
        <taxon>Aphididae</taxon>
        <taxon>Aphidini</taxon>
        <taxon>Aphis</taxon>
        <taxon>Aphis</taxon>
    </lineage>
</organism>
<comment type="caution">
    <text evidence="1">The sequence shown here is derived from an EMBL/GenBank/DDBJ whole genome shotgun (WGS) entry which is preliminary data.</text>
</comment>
<gene>
    <name evidence="1" type="ORF">FWK35_00027226</name>
</gene>
<dbReference type="Gene3D" id="2.20.25.240">
    <property type="match status" value="1"/>
</dbReference>
<dbReference type="OrthoDB" id="6582321at2759"/>